<dbReference type="SUPFAM" id="SSF56112">
    <property type="entry name" value="Protein kinase-like (PK-like)"/>
    <property type="match status" value="1"/>
</dbReference>
<sequence length="418" mass="49648">MPPKRHLTVLDALIERWNAMPLDLKRYYEYQIEKHHPLRPDRYNSRIDFKYMWPDPEKVVQFTLSQPITRTEHGKIINPDRNGYIRATRPRFRDDCPRKIKRKLRRSYWTALRSRGYLDQNLLPPKIRSNKRPLIHEVNYGFYSDWEWKFMRDKLPVPGEGSRWVFHRFLLAAEVNQVGVWRKVNANNTKITEDRRVLKTEWMYVGPQKVDPVVEIGDLEGHLHELMWEKCPEFIPRIYSHSWDDYPVQVHIDGAMRDLVKRLSYLELEWLPHGDLHQLLCHYYLNKRMLPEPFIWYVFLALAKVAVICLNGRVSDTKDPEWDRICHLDIKPENIFLGAPDPAAPMEWARVYPVPKVADWGMAYHTTALYQGDLDDPLEWPRNPQDLQGGGTCGYMPPVSERHTSSLLLRPYQSTPHH</sequence>
<organism evidence="2 3">
    <name type="scientific">Diplodia intermedia</name>
    <dbReference type="NCBI Taxonomy" id="856260"/>
    <lineage>
        <taxon>Eukaryota</taxon>
        <taxon>Fungi</taxon>
        <taxon>Dikarya</taxon>
        <taxon>Ascomycota</taxon>
        <taxon>Pezizomycotina</taxon>
        <taxon>Dothideomycetes</taxon>
        <taxon>Dothideomycetes incertae sedis</taxon>
        <taxon>Botryosphaeriales</taxon>
        <taxon>Botryosphaeriaceae</taxon>
        <taxon>Diplodia</taxon>
    </lineage>
</organism>
<dbReference type="InterPro" id="IPR011009">
    <property type="entry name" value="Kinase-like_dom_sf"/>
</dbReference>
<evidence type="ECO:0000313" key="3">
    <source>
        <dbReference type="Proteomes" id="UP001521184"/>
    </source>
</evidence>
<dbReference type="EMBL" id="JAKEKT020000045">
    <property type="protein sequence ID" value="KAL1640888.1"/>
    <property type="molecule type" value="Genomic_DNA"/>
</dbReference>
<feature type="domain" description="Protein kinase" evidence="1">
    <location>
        <begin position="152"/>
        <end position="418"/>
    </location>
</feature>
<gene>
    <name evidence="2" type="ORF">SLS58_006504</name>
</gene>
<evidence type="ECO:0000259" key="1">
    <source>
        <dbReference type="PROSITE" id="PS50011"/>
    </source>
</evidence>
<accession>A0ABR3TMY4</accession>
<dbReference type="PROSITE" id="PS50011">
    <property type="entry name" value="PROTEIN_KINASE_DOM"/>
    <property type="match status" value="1"/>
</dbReference>
<dbReference type="Gene3D" id="1.10.510.10">
    <property type="entry name" value="Transferase(Phosphotransferase) domain 1"/>
    <property type="match status" value="1"/>
</dbReference>
<keyword evidence="3" id="KW-1185">Reference proteome</keyword>
<proteinExistence type="predicted"/>
<dbReference type="PROSITE" id="PS00108">
    <property type="entry name" value="PROTEIN_KINASE_ST"/>
    <property type="match status" value="1"/>
</dbReference>
<evidence type="ECO:0000313" key="2">
    <source>
        <dbReference type="EMBL" id="KAL1640888.1"/>
    </source>
</evidence>
<comment type="caution">
    <text evidence="2">The sequence shown here is derived from an EMBL/GenBank/DDBJ whole genome shotgun (WGS) entry which is preliminary data.</text>
</comment>
<dbReference type="InterPro" id="IPR000719">
    <property type="entry name" value="Prot_kinase_dom"/>
</dbReference>
<dbReference type="InterPro" id="IPR008271">
    <property type="entry name" value="Ser/Thr_kinase_AS"/>
</dbReference>
<dbReference type="Proteomes" id="UP001521184">
    <property type="component" value="Unassembled WGS sequence"/>
</dbReference>
<protein>
    <recommendedName>
        <fullName evidence="1">Protein kinase domain-containing protein</fullName>
    </recommendedName>
</protein>
<name>A0ABR3TMY4_9PEZI</name>
<reference evidence="2 3" key="1">
    <citation type="journal article" date="2023" name="Plant Dis.">
        <title>First Report of Diplodia intermedia Causing Canker and Dieback Diseases on Apple Trees in Canada.</title>
        <authorList>
            <person name="Ellouze W."/>
            <person name="Ilyukhin E."/>
            <person name="Sulman M."/>
            <person name="Ali S."/>
        </authorList>
    </citation>
    <scope>NUCLEOTIDE SEQUENCE [LARGE SCALE GENOMIC DNA]</scope>
    <source>
        <strain evidence="2 3">M45-28</strain>
    </source>
</reference>